<feature type="domain" description="Response regulatory" evidence="10">
    <location>
        <begin position="4"/>
        <end position="118"/>
    </location>
</feature>
<dbReference type="PROSITE" id="PS50110">
    <property type="entry name" value="RESPONSE_REGULATORY"/>
    <property type="match status" value="1"/>
</dbReference>
<dbReference type="PANTHER" id="PTHR32071">
    <property type="entry name" value="TRANSCRIPTIONAL REGULATORY PROTEIN"/>
    <property type="match status" value="1"/>
</dbReference>
<reference evidence="11 12" key="1">
    <citation type="submission" date="2016-10" db="EMBL/GenBank/DDBJ databases">
        <authorList>
            <person name="de Groot N.N."/>
        </authorList>
    </citation>
    <scope>NUCLEOTIDE SEQUENCE [LARGE SCALE GENOMIC DNA]</scope>
    <source>
        <strain evidence="11 12">DSM 18979</strain>
    </source>
</reference>
<dbReference type="PROSITE" id="PS00676">
    <property type="entry name" value="SIGMA54_INTERACT_2"/>
    <property type="match status" value="1"/>
</dbReference>
<dbReference type="GO" id="GO:0005524">
    <property type="term" value="F:ATP binding"/>
    <property type="evidence" value="ECO:0007669"/>
    <property type="project" value="UniProtKB-KW"/>
</dbReference>
<organism evidence="11 12">
    <name type="scientific">Natronincola peptidivorans</name>
    <dbReference type="NCBI Taxonomy" id="426128"/>
    <lineage>
        <taxon>Bacteria</taxon>
        <taxon>Bacillati</taxon>
        <taxon>Bacillota</taxon>
        <taxon>Clostridia</taxon>
        <taxon>Peptostreptococcales</taxon>
        <taxon>Natronincolaceae</taxon>
        <taxon>Natronincola</taxon>
    </lineage>
</organism>
<evidence type="ECO:0000256" key="5">
    <source>
        <dbReference type="ARBA" id="ARBA00023015"/>
    </source>
</evidence>
<evidence type="ECO:0000256" key="1">
    <source>
        <dbReference type="ARBA" id="ARBA00018672"/>
    </source>
</evidence>
<dbReference type="SUPFAM" id="SSF52540">
    <property type="entry name" value="P-loop containing nucleoside triphosphate hydrolases"/>
    <property type="match status" value="1"/>
</dbReference>
<dbReference type="RefSeq" id="WP_090439189.1">
    <property type="nucleotide sequence ID" value="NZ_FOHU01000002.1"/>
</dbReference>
<dbReference type="SMART" id="SM00448">
    <property type="entry name" value="REC"/>
    <property type="match status" value="1"/>
</dbReference>
<keyword evidence="4" id="KW-0067">ATP-binding</keyword>
<evidence type="ECO:0000259" key="9">
    <source>
        <dbReference type="PROSITE" id="PS50045"/>
    </source>
</evidence>
<dbReference type="CDD" id="cd00009">
    <property type="entry name" value="AAA"/>
    <property type="match status" value="1"/>
</dbReference>
<dbReference type="Gene3D" id="3.40.50.2300">
    <property type="match status" value="1"/>
</dbReference>
<proteinExistence type="predicted"/>
<dbReference type="STRING" id="426128.SAMN05660297_00626"/>
<feature type="domain" description="Sigma-54 factor interaction" evidence="9">
    <location>
        <begin position="141"/>
        <end position="371"/>
    </location>
</feature>
<dbReference type="Gene3D" id="3.40.50.300">
    <property type="entry name" value="P-loop containing nucleotide triphosphate hydrolases"/>
    <property type="match status" value="1"/>
</dbReference>
<dbReference type="FunFam" id="3.40.50.300:FF:000006">
    <property type="entry name" value="DNA-binding transcriptional regulator NtrC"/>
    <property type="match status" value="1"/>
</dbReference>
<dbReference type="Pfam" id="PF00072">
    <property type="entry name" value="Response_reg"/>
    <property type="match status" value="1"/>
</dbReference>
<dbReference type="Pfam" id="PF00158">
    <property type="entry name" value="Sigma54_activat"/>
    <property type="match status" value="1"/>
</dbReference>
<dbReference type="GO" id="GO:0000160">
    <property type="term" value="P:phosphorelay signal transduction system"/>
    <property type="evidence" value="ECO:0007669"/>
    <property type="project" value="InterPro"/>
</dbReference>
<evidence type="ECO:0000256" key="3">
    <source>
        <dbReference type="ARBA" id="ARBA00022741"/>
    </source>
</evidence>
<dbReference type="SUPFAM" id="SSF52172">
    <property type="entry name" value="CheY-like"/>
    <property type="match status" value="1"/>
</dbReference>
<dbReference type="InterPro" id="IPR027417">
    <property type="entry name" value="P-loop_NTPase"/>
</dbReference>
<evidence type="ECO:0000256" key="7">
    <source>
        <dbReference type="ARBA" id="ARBA00024867"/>
    </source>
</evidence>
<dbReference type="AlphaFoldDB" id="A0A1H9ZM12"/>
<dbReference type="InterPro" id="IPR025943">
    <property type="entry name" value="Sigma_54_int_dom_ATP-bd_2"/>
</dbReference>
<feature type="modified residue" description="4-aspartylphosphate" evidence="8">
    <location>
        <position position="53"/>
    </location>
</feature>
<dbReference type="InterPro" id="IPR002078">
    <property type="entry name" value="Sigma_54_int"/>
</dbReference>
<dbReference type="GO" id="GO:0006355">
    <property type="term" value="P:regulation of DNA-templated transcription"/>
    <property type="evidence" value="ECO:0007669"/>
    <property type="project" value="InterPro"/>
</dbReference>
<dbReference type="PANTHER" id="PTHR32071:SF113">
    <property type="entry name" value="ALGINATE BIOSYNTHESIS TRANSCRIPTIONAL REGULATORY PROTEIN ALGB"/>
    <property type="match status" value="1"/>
</dbReference>
<name>A0A1H9ZM12_9FIRM</name>
<dbReference type="GO" id="GO:0043565">
    <property type="term" value="F:sequence-specific DNA binding"/>
    <property type="evidence" value="ECO:0007669"/>
    <property type="project" value="InterPro"/>
</dbReference>
<dbReference type="InterPro" id="IPR001789">
    <property type="entry name" value="Sig_transdc_resp-reg_receiver"/>
</dbReference>
<evidence type="ECO:0000259" key="10">
    <source>
        <dbReference type="PROSITE" id="PS50110"/>
    </source>
</evidence>
<dbReference type="PRINTS" id="PR01590">
    <property type="entry name" value="HTHFIS"/>
</dbReference>
<dbReference type="Gene3D" id="1.10.10.60">
    <property type="entry name" value="Homeodomain-like"/>
    <property type="match status" value="1"/>
</dbReference>
<dbReference type="Proteomes" id="UP000199568">
    <property type="component" value="Unassembled WGS sequence"/>
</dbReference>
<evidence type="ECO:0000256" key="6">
    <source>
        <dbReference type="ARBA" id="ARBA00023163"/>
    </source>
</evidence>
<dbReference type="SMART" id="SM00382">
    <property type="entry name" value="AAA"/>
    <property type="match status" value="1"/>
</dbReference>
<dbReference type="EMBL" id="FOHU01000002">
    <property type="protein sequence ID" value="SES82712.1"/>
    <property type="molecule type" value="Genomic_DNA"/>
</dbReference>
<comment type="function">
    <text evidence="7">May play the central regulatory role in sporulation. It may be an element of the effector pathway responsible for the activation of sporulation genes in response to nutritional stress. Spo0A may act in concert with spo0H (a sigma factor) to control the expression of some genes that are critical to the sporulation process.</text>
</comment>
<evidence type="ECO:0000256" key="2">
    <source>
        <dbReference type="ARBA" id="ARBA00022553"/>
    </source>
</evidence>
<sequence length="464" mass="53067">MRKRILIVDDEEMIRLSLKEGLTDLGYQVSTAENGMKALGEMEDFKPQIIFLDMRLSGESGLELIPKIKEIDRDVEVVIMTAYGDIQTAVKAIKRGAFDYINKPFDLEEIDIIIRRIIKSLVLQKKVYLLEQEKKAQYEYMLGEDPSMQEVIDKIHILSSNDTVTVLIQGETGTGKELVASAIHNNSIRKDAPMVKINCGALPQQLVESELFGFEKNAFTGANTRKKGLLEVADGGTVFLDEIGEVSLNVQTKLLRFLEERKLKRVGGLEDIEVDIRIIAATNKNLEEAISKKEFREDLYYRLNVVPIYLPPLRERGRDILVLAEHYLQEFNKKFHKRIKGFTRDAEKGLLTYSWRGNVRELKNIIERSVLLGEGEEIDLKDLPFEAHKDSHQSLLGNIKSRGQQDLGKALPPNFSLEKEIQEIETQYILLALQYCNNNYSKASEMLGISRFALKRKIEKYDLE</sequence>
<dbReference type="FunFam" id="3.40.50.2300:FF:000018">
    <property type="entry name" value="DNA-binding transcriptional regulator NtrC"/>
    <property type="match status" value="1"/>
</dbReference>
<accession>A0A1H9ZM12</accession>
<dbReference type="InterPro" id="IPR025662">
    <property type="entry name" value="Sigma_54_int_dom_ATP-bd_1"/>
</dbReference>
<dbReference type="PROSITE" id="PS50045">
    <property type="entry name" value="SIGMA54_INTERACT_4"/>
    <property type="match status" value="1"/>
</dbReference>
<dbReference type="Pfam" id="PF25601">
    <property type="entry name" value="AAA_lid_14"/>
    <property type="match status" value="1"/>
</dbReference>
<dbReference type="InterPro" id="IPR011006">
    <property type="entry name" value="CheY-like_superfamily"/>
</dbReference>
<dbReference type="InterPro" id="IPR003593">
    <property type="entry name" value="AAA+_ATPase"/>
</dbReference>
<dbReference type="InterPro" id="IPR002197">
    <property type="entry name" value="HTH_Fis"/>
</dbReference>
<evidence type="ECO:0000313" key="12">
    <source>
        <dbReference type="Proteomes" id="UP000199568"/>
    </source>
</evidence>
<evidence type="ECO:0000313" key="11">
    <source>
        <dbReference type="EMBL" id="SES82712.1"/>
    </source>
</evidence>
<evidence type="ECO:0000256" key="4">
    <source>
        <dbReference type="ARBA" id="ARBA00022840"/>
    </source>
</evidence>
<dbReference type="PROSITE" id="PS00675">
    <property type="entry name" value="SIGMA54_INTERACT_1"/>
    <property type="match status" value="1"/>
</dbReference>
<evidence type="ECO:0000256" key="8">
    <source>
        <dbReference type="PROSITE-ProRule" id="PRU00169"/>
    </source>
</evidence>
<dbReference type="SUPFAM" id="SSF46689">
    <property type="entry name" value="Homeodomain-like"/>
    <property type="match status" value="1"/>
</dbReference>
<protein>
    <recommendedName>
        <fullName evidence="1">Stage 0 sporulation protein A homolog</fullName>
    </recommendedName>
</protein>
<keyword evidence="12" id="KW-1185">Reference proteome</keyword>
<dbReference type="Pfam" id="PF02954">
    <property type="entry name" value="HTH_8"/>
    <property type="match status" value="1"/>
</dbReference>
<gene>
    <name evidence="11" type="ORF">SAMN05660297_00626</name>
</gene>
<keyword evidence="6" id="KW-0804">Transcription</keyword>
<keyword evidence="5" id="KW-0805">Transcription regulation</keyword>
<keyword evidence="3" id="KW-0547">Nucleotide-binding</keyword>
<dbReference type="InterPro" id="IPR058031">
    <property type="entry name" value="AAA_lid_NorR"/>
</dbReference>
<keyword evidence="2 8" id="KW-0597">Phosphoprotein</keyword>
<dbReference type="Gene3D" id="1.10.8.60">
    <property type="match status" value="1"/>
</dbReference>
<dbReference type="InterPro" id="IPR009057">
    <property type="entry name" value="Homeodomain-like_sf"/>
</dbReference>
<dbReference type="OrthoDB" id="9803970at2"/>